<dbReference type="Proteomes" id="UP000324767">
    <property type="component" value="Unassembled WGS sequence"/>
</dbReference>
<evidence type="ECO:0000313" key="2">
    <source>
        <dbReference type="EMBL" id="KAA6416200.1"/>
    </source>
</evidence>
<evidence type="ECO:0000313" key="3">
    <source>
        <dbReference type="Proteomes" id="UP000324767"/>
    </source>
</evidence>
<organism evidence="2 3">
    <name type="scientific">Lasallia pustulata</name>
    <dbReference type="NCBI Taxonomy" id="136370"/>
    <lineage>
        <taxon>Eukaryota</taxon>
        <taxon>Fungi</taxon>
        <taxon>Dikarya</taxon>
        <taxon>Ascomycota</taxon>
        <taxon>Pezizomycotina</taxon>
        <taxon>Lecanoromycetes</taxon>
        <taxon>OSLEUM clade</taxon>
        <taxon>Umbilicariomycetidae</taxon>
        <taxon>Umbilicariales</taxon>
        <taxon>Umbilicariaceae</taxon>
        <taxon>Lasallia</taxon>
    </lineage>
</organism>
<gene>
    <name evidence="2" type="ORF">FRX48_00920</name>
</gene>
<evidence type="ECO:0000256" key="1">
    <source>
        <dbReference type="SAM" id="MobiDB-lite"/>
    </source>
</evidence>
<comment type="caution">
    <text evidence="2">The sequence shown here is derived from an EMBL/GenBank/DDBJ whole genome shotgun (WGS) entry which is preliminary data.</text>
</comment>
<dbReference type="AlphaFoldDB" id="A0A5M8Q470"/>
<protein>
    <submittedName>
        <fullName evidence="2">Uncharacterized protein</fullName>
    </submittedName>
</protein>
<accession>A0A5M8Q470</accession>
<dbReference type="EMBL" id="VXIT01000001">
    <property type="protein sequence ID" value="KAA6416200.1"/>
    <property type="molecule type" value="Genomic_DNA"/>
</dbReference>
<proteinExistence type="predicted"/>
<name>A0A5M8Q470_9LECA</name>
<dbReference type="OrthoDB" id="2958217at2759"/>
<feature type="region of interest" description="Disordered" evidence="1">
    <location>
        <begin position="139"/>
        <end position="197"/>
    </location>
</feature>
<reference evidence="2 3" key="1">
    <citation type="submission" date="2019-09" db="EMBL/GenBank/DDBJ databases">
        <title>The hologenome of the rock-dwelling lichen Lasallia pustulata.</title>
        <authorList>
            <person name="Greshake Tzovaras B."/>
            <person name="Segers F."/>
            <person name="Bicker A."/>
            <person name="Dal Grande F."/>
            <person name="Otte J."/>
            <person name="Hankeln T."/>
            <person name="Schmitt I."/>
            <person name="Ebersberger I."/>
        </authorList>
    </citation>
    <scope>NUCLEOTIDE SEQUENCE [LARGE SCALE GENOMIC DNA]</scope>
    <source>
        <strain evidence="2">A1-1</strain>
    </source>
</reference>
<sequence>MGYTHSWEVRDWEAWAAAFPLIVYDARIIISHSGVPIGGPEPETDGPCAPLVSETEGIALNGDQGDCHEPFILEPYLCDRAFCKTARKAYDMVVTAILIRAKKHAGDAFRVSSDGSWDEWENGKGILEHLWPDEDVVCPLERDDDEDDGYEQGARSEGYATGEETEESEYEGASPGVDHFGAEFAEFPPFSNSENHL</sequence>